<comment type="caution">
    <text evidence="2">The sequence shown here is derived from an EMBL/GenBank/DDBJ whole genome shotgun (WGS) entry which is preliminary data.</text>
</comment>
<feature type="region of interest" description="Disordered" evidence="1">
    <location>
        <begin position="97"/>
        <end position="137"/>
    </location>
</feature>
<dbReference type="EMBL" id="JARQZJ010000068">
    <property type="protein sequence ID" value="KAK9881333.1"/>
    <property type="molecule type" value="Genomic_DNA"/>
</dbReference>
<keyword evidence="3" id="KW-1185">Reference proteome</keyword>
<organism evidence="2 3">
    <name type="scientific">Henosepilachna vigintioctopunctata</name>
    <dbReference type="NCBI Taxonomy" id="420089"/>
    <lineage>
        <taxon>Eukaryota</taxon>
        <taxon>Metazoa</taxon>
        <taxon>Ecdysozoa</taxon>
        <taxon>Arthropoda</taxon>
        <taxon>Hexapoda</taxon>
        <taxon>Insecta</taxon>
        <taxon>Pterygota</taxon>
        <taxon>Neoptera</taxon>
        <taxon>Endopterygota</taxon>
        <taxon>Coleoptera</taxon>
        <taxon>Polyphaga</taxon>
        <taxon>Cucujiformia</taxon>
        <taxon>Coccinelloidea</taxon>
        <taxon>Coccinellidae</taxon>
        <taxon>Epilachninae</taxon>
        <taxon>Epilachnini</taxon>
        <taxon>Henosepilachna</taxon>
    </lineage>
</organism>
<gene>
    <name evidence="2" type="ORF">WA026_015459</name>
</gene>
<evidence type="ECO:0000256" key="1">
    <source>
        <dbReference type="SAM" id="MobiDB-lite"/>
    </source>
</evidence>
<feature type="compositionally biased region" description="Polar residues" evidence="1">
    <location>
        <begin position="117"/>
        <end position="131"/>
    </location>
</feature>
<evidence type="ECO:0000313" key="2">
    <source>
        <dbReference type="EMBL" id="KAK9881333.1"/>
    </source>
</evidence>
<dbReference type="AlphaFoldDB" id="A0AAW1UF95"/>
<protein>
    <recommendedName>
        <fullName evidence="4">Macrophage migration inhibitory factor</fullName>
    </recommendedName>
</protein>
<feature type="compositionally biased region" description="Basic and acidic residues" evidence="1">
    <location>
        <begin position="98"/>
        <end position="109"/>
    </location>
</feature>
<proteinExistence type="predicted"/>
<sequence>MNSFSTTINPDNLFNIVTGKAVSDATSEFLLNVREKETSAPSHIDIEIIDGFHLLHNLGPSVPQSFGKIAEFILKKICNSTASEIHLIFDRSLSPSIKDSERSTRKEDEISYAITGPLQSRPTDFNKSLNNPKFKEQ</sequence>
<name>A0AAW1UF95_9CUCU</name>
<dbReference type="Proteomes" id="UP001431783">
    <property type="component" value="Unassembled WGS sequence"/>
</dbReference>
<evidence type="ECO:0000313" key="3">
    <source>
        <dbReference type="Proteomes" id="UP001431783"/>
    </source>
</evidence>
<accession>A0AAW1UF95</accession>
<evidence type="ECO:0008006" key="4">
    <source>
        <dbReference type="Google" id="ProtNLM"/>
    </source>
</evidence>
<reference evidence="2 3" key="1">
    <citation type="submission" date="2023-03" db="EMBL/GenBank/DDBJ databases">
        <title>Genome insight into feeding habits of ladybird beetles.</title>
        <authorList>
            <person name="Li H.-S."/>
            <person name="Huang Y.-H."/>
            <person name="Pang H."/>
        </authorList>
    </citation>
    <scope>NUCLEOTIDE SEQUENCE [LARGE SCALE GENOMIC DNA]</scope>
    <source>
        <strain evidence="2">SYSU_2023b</strain>
        <tissue evidence="2">Whole body</tissue>
    </source>
</reference>